<dbReference type="Gene3D" id="3.40.640.10">
    <property type="entry name" value="Type I PLP-dependent aspartate aminotransferase-like (Major domain)"/>
    <property type="match status" value="1"/>
</dbReference>
<dbReference type="GO" id="GO:0030170">
    <property type="term" value="F:pyridoxal phosphate binding"/>
    <property type="evidence" value="ECO:0007669"/>
    <property type="project" value="TreeGrafter"/>
</dbReference>
<comment type="caution">
    <text evidence="2">The sequence shown here is derived from an EMBL/GenBank/DDBJ whole genome shotgun (WGS) entry which is preliminary data.</text>
</comment>
<comment type="similarity">
    <text evidence="1">Belongs to the DegT/DnrJ/EryC1 family.</text>
</comment>
<keyword evidence="1" id="KW-0663">Pyridoxal phosphate</keyword>
<dbReference type="AlphaFoldDB" id="A0A7K4NSG1"/>
<dbReference type="Pfam" id="PF01041">
    <property type="entry name" value="DegT_DnrJ_EryC1"/>
    <property type="match status" value="1"/>
</dbReference>
<evidence type="ECO:0000313" key="2">
    <source>
        <dbReference type="EMBL" id="NWK05348.1"/>
    </source>
</evidence>
<dbReference type="GO" id="GO:0008483">
    <property type="term" value="F:transaminase activity"/>
    <property type="evidence" value="ECO:0007669"/>
    <property type="project" value="UniProtKB-KW"/>
</dbReference>
<dbReference type="PANTHER" id="PTHR30244">
    <property type="entry name" value="TRANSAMINASE"/>
    <property type="match status" value="1"/>
</dbReference>
<protein>
    <submittedName>
        <fullName evidence="2">DegT/DnrJ/EryC1/StrS family aminotransferase</fullName>
    </submittedName>
</protein>
<name>A0A7K4NSG1_9ARCH</name>
<dbReference type="GO" id="GO:0000271">
    <property type="term" value="P:polysaccharide biosynthetic process"/>
    <property type="evidence" value="ECO:0007669"/>
    <property type="project" value="TreeGrafter"/>
</dbReference>
<accession>A0A7K4NSG1</accession>
<dbReference type="PANTHER" id="PTHR30244:SF34">
    <property type="entry name" value="DTDP-4-AMINO-4,6-DIDEOXYGALACTOSE TRANSAMINASE"/>
    <property type="match status" value="1"/>
</dbReference>
<dbReference type="CDD" id="cd00616">
    <property type="entry name" value="AHBA_syn"/>
    <property type="match status" value="1"/>
</dbReference>
<dbReference type="Gene3D" id="3.90.1150.10">
    <property type="entry name" value="Aspartate Aminotransferase, domain 1"/>
    <property type="match status" value="1"/>
</dbReference>
<evidence type="ECO:0000256" key="1">
    <source>
        <dbReference type="RuleBase" id="RU004508"/>
    </source>
</evidence>
<dbReference type="SUPFAM" id="SSF53383">
    <property type="entry name" value="PLP-dependent transferases"/>
    <property type="match status" value="1"/>
</dbReference>
<dbReference type="InterPro" id="IPR015421">
    <property type="entry name" value="PyrdxlP-dep_Trfase_major"/>
</dbReference>
<gene>
    <name evidence="2" type="ORF">HX833_04570</name>
</gene>
<dbReference type="InterPro" id="IPR015422">
    <property type="entry name" value="PyrdxlP-dep_Trfase_small"/>
</dbReference>
<reference evidence="2 3" key="1">
    <citation type="journal article" date="2019" name="Environ. Microbiol.">
        <title>Genomics insights into ecotype formation of ammonia-oxidizing archaea in the deep ocean.</title>
        <authorList>
            <person name="Wang Y."/>
            <person name="Huang J.M."/>
            <person name="Cui G.J."/>
            <person name="Nunoura T."/>
            <person name="Takaki Y."/>
            <person name="Li W.L."/>
            <person name="Li J."/>
            <person name="Gao Z.M."/>
            <person name="Takai K."/>
            <person name="Zhang A.Q."/>
            <person name="Stepanauskas R."/>
        </authorList>
    </citation>
    <scope>NUCLEOTIDE SEQUENCE [LARGE SCALE GENOMIC DNA]</scope>
    <source>
        <strain evidence="2 3">F20</strain>
    </source>
</reference>
<dbReference type="InterPro" id="IPR015424">
    <property type="entry name" value="PyrdxlP-dep_Trfase"/>
</dbReference>
<dbReference type="Proteomes" id="UP000526196">
    <property type="component" value="Unassembled WGS sequence"/>
</dbReference>
<dbReference type="PIRSF" id="PIRSF000390">
    <property type="entry name" value="PLP_StrS"/>
    <property type="match status" value="1"/>
</dbReference>
<keyword evidence="2" id="KW-0032">Aminotransferase</keyword>
<sequence length="369" mass="41652">MFFHQYLLAIKLFQPSINHLEKNAIVKVLKSKFWASGSGIGNVRKFEKKFQKFINSDTCISVNSGTAALNLALSLCEIKNKEVILPSLGFVSSANAVLLNGGIPVFVDIDPKTLCIGPNEIESAITKKTKVVLPVHFGGFPCKLDIIQKLCRRNNLFLVEDAAHAVGSTFNKTQIGSHGDAVCFSFHPVKNLAMPTGGLISINNKNHIIFRKKLLSRRWCGITERKSTSYDVKEVGNNYYMNEFSAAIGLAQLSKLKKMIPKRKIIAKKYFNELELEDKMPFSTNCSYHLYWISVKNRDKFRKILTSKGIESGTHYRPIHSFSLYHKNCSLPNTEKIGRQIVTIPIYPDLTNYEIDKIINTINKINSKF</sequence>
<proteinExistence type="inferred from homology"/>
<organism evidence="2 3">
    <name type="scientific">Marine Group I thaumarchaeote</name>
    <dbReference type="NCBI Taxonomy" id="2511932"/>
    <lineage>
        <taxon>Archaea</taxon>
        <taxon>Nitrososphaerota</taxon>
        <taxon>Marine Group I</taxon>
    </lineage>
</organism>
<keyword evidence="2" id="KW-0808">Transferase</keyword>
<evidence type="ECO:0000313" key="3">
    <source>
        <dbReference type="Proteomes" id="UP000526196"/>
    </source>
</evidence>
<dbReference type="InterPro" id="IPR000653">
    <property type="entry name" value="DegT/StrS_aminotransferase"/>
</dbReference>
<dbReference type="EMBL" id="JACASX010000006">
    <property type="protein sequence ID" value="NWK05348.1"/>
    <property type="molecule type" value="Genomic_DNA"/>
</dbReference>